<sequence length="203" mass="22761">MIPEHLERPNPPSGHPVVWVIPSQRISEADVADLMRGIDRARARHAGPGPFIVSIDGRSGAGKSGLAALLRERFEARDGADAVRVFHLEELYPGWDGLADGVELYAGMIAALREGRDAAWHAWDWELDRTDPRERTVPASAPLLITEGVGSTAPGHPGCRPHFGVWLHLEEPLRKHRALRRDGEMYRQHWDRWAAQEERLFAL</sequence>
<dbReference type="AlphaFoldDB" id="A0A9X2HGU4"/>
<evidence type="ECO:0008006" key="3">
    <source>
        <dbReference type="Google" id="ProtNLM"/>
    </source>
</evidence>
<keyword evidence="2" id="KW-1185">Reference proteome</keyword>
<evidence type="ECO:0000313" key="1">
    <source>
        <dbReference type="EMBL" id="MCP3425461.1"/>
    </source>
</evidence>
<gene>
    <name evidence="1" type="ORF">NBM05_05365</name>
</gene>
<dbReference type="Gene3D" id="3.40.50.300">
    <property type="entry name" value="P-loop containing nucleotide triphosphate hydrolases"/>
    <property type="match status" value="1"/>
</dbReference>
<comment type="caution">
    <text evidence="1">The sequence shown here is derived from an EMBL/GenBank/DDBJ whole genome shotgun (WGS) entry which is preliminary data.</text>
</comment>
<name>A0A9X2HGU4_9MICC</name>
<dbReference type="EMBL" id="JANAFB010000009">
    <property type="protein sequence ID" value="MCP3425461.1"/>
    <property type="molecule type" value="Genomic_DNA"/>
</dbReference>
<reference evidence="1" key="1">
    <citation type="submission" date="2022-06" db="EMBL/GenBank/DDBJ databases">
        <title>Rothia sp. isolated from sandalwood seedling.</title>
        <authorList>
            <person name="Tuikhar N."/>
            <person name="Kirdat K."/>
            <person name="Thorat V."/>
            <person name="Swetha P."/>
            <person name="Padma S."/>
            <person name="Sundararaj R."/>
            <person name="Yadav A."/>
        </authorList>
    </citation>
    <scope>NUCLEOTIDE SEQUENCE</scope>
    <source>
        <strain evidence="1">AR01</strain>
    </source>
</reference>
<protein>
    <recommendedName>
        <fullName evidence="3">Aminobenzoate synthetase</fullName>
    </recommendedName>
</protein>
<proteinExistence type="predicted"/>
<dbReference type="RefSeq" id="WP_254165696.1">
    <property type="nucleotide sequence ID" value="NZ_JANAFB010000009.1"/>
</dbReference>
<evidence type="ECO:0000313" key="2">
    <source>
        <dbReference type="Proteomes" id="UP001139502"/>
    </source>
</evidence>
<dbReference type="InterPro" id="IPR027417">
    <property type="entry name" value="P-loop_NTPase"/>
</dbReference>
<dbReference type="SUPFAM" id="SSF52540">
    <property type="entry name" value="P-loop containing nucleoside triphosphate hydrolases"/>
    <property type="match status" value="1"/>
</dbReference>
<organism evidence="1 2">
    <name type="scientific">Rothia santali</name>
    <dbReference type="NCBI Taxonomy" id="2949643"/>
    <lineage>
        <taxon>Bacteria</taxon>
        <taxon>Bacillati</taxon>
        <taxon>Actinomycetota</taxon>
        <taxon>Actinomycetes</taxon>
        <taxon>Micrococcales</taxon>
        <taxon>Micrococcaceae</taxon>
        <taxon>Rothia</taxon>
    </lineage>
</organism>
<dbReference type="Proteomes" id="UP001139502">
    <property type="component" value="Unassembled WGS sequence"/>
</dbReference>
<accession>A0A9X2HGU4</accession>